<keyword evidence="3" id="KW-1185">Reference proteome</keyword>
<keyword evidence="1" id="KW-0472">Membrane</keyword>
<proteinExistence type="predicted"/>
<evidence type="ECO:0000313" key="3">
    <source>
        <dbReference type="Proteomes" id="UP000198629"/>
    </source>
</evidence>
<sequence length="222" mass="24746">MKSCVFHRIYNRLGIEGLQVLDAVFFVDIKSKEIGMEHKSIVDANYRFMAASQEVNARITQRQQALALYVTLMVGLLAAMVALKPGENTSKLPIEWLVLGFPVSSTCLAFLDYKSERAISNLREFLSQLEKLQGAHVYLPSYNTDPKWAMGANRARRFHDFAAAVLVAGGNAIGLGAVLRIYPERMAANPEVIWISAVIAVFSLIALLLIPHWSYRPHGREA</sequence>
<feature type="transmembrane region" description="Helical" evidence="1">
    <location>
        <begin position="66"/>
        <end position="84"/>
    </location>
</feature>
<evidence type="ECO:0000256" key="1">
    <source>
        <dbReference type="SAM" id="Phobius"/>
    </source>
</evidence>
<dbReference type="AlphaFoldDB" id="A0A1G8Z5I0"/>
<gene>
    <name evidence="2" type="ORF">SAMN05192566_0102</name>
</gene>
<feature type="transmembrane region" description="Helical" evidence="1">
    <location>
        <begin position="96"/>
        <end position="113"/>
    </location>
</feature>
<name>A0A1G8Z5I0_9PROT</name>
<dbReference type="STRING" id="492660.SAMN05192566_0102"/>
<evidence type="ECO:0000313" key="2">
    <source>
        <dbReference type="EMBL" id="SDK10278.1"/>
    </source>
</evidence>
<feature type="transmembrane region" description="Helical" evidence="1">
    <location>
        <begin position="161"/>
        <end position="181"/>
    </location>
</feature>
<reference evidence="3" key="1">
    <citation type="submission" date="2016-10" db="EMBL/GenBank/DDBJ databases">
        <authorList>
            <person name="Varghese N."/>
            <person name="Submissions S."/>
        </authorList>
    </citation>
    <scope>NUCLEOTIDE SEQUENCE [LARGE SCALE GENOMIC DNA]</scope>
    <source>
        <strain evidence="3">CBMB127</strain>
    </source>
</reference>
<protein>
    <submittedName>
        <fullName evidence="2">Uncharacterized protein</fullName>
    </submittedName>
</protein>
<feature type="transmembrane region" description="Helical" evidence="1">
    <location>
        <begin position="193"/>
        <end position="210"/>
    </location>
</feature>
<keyword evidence="1" id="KW-0812">Transmembrane</keyword>
<dbReference type="EMBL" id="FNFX01000001">
    <property type="protein sequence ID" value="SDK10278.1"/>
    <property type="molecule type" value="Genomic_DNA"/>
</dbReference>
<keyword evidence="1" id="KW-1133">Transmembrane helix</keyword>
<dbReference type="Proteomes" id="UP000198629">
    <property type="component" value="Unassembled WGS sequence"/>
</dbReference>
<organism evidence="2 3">
    <name type="scientific">Methylophilus rhizosphaerae</name>
    <dbReference type="NCBI Taxonomy" id="492660"/>
    <lineage>
        <taxon>Bacteria</taxon>
        <taxon>Pseudomonadati</taxon>
        <taxon>Pseudomonadota</taxon>
        <taxon>Betaproteobacteria</taxon>
        <taxon>Nitrosomonadales</taxon>
        <taxon>Methylophilaceae</taxon>
        <taxon>Methylophilus</taxon>
    </lineage>
</organism>
<accession>A0A1G8Z5I0</accession>